<evidence type="ECO:0000256" key="6">
    <source>
        <dbReference type="RuleBase" id="RU003679"/>
    </source>
</evidence>
<dbReference type="AlphaFoldDB" id="A0AB34ISN6"/>
<evidence type="ECO:0000256" key="3">
    <source>
        <dbReference type="ARBA" id="ARBA00023295"/>
    </source>
</evidence>
<evidence type="ECO:0000256" key="2">
    <source>
        <dbReference type="ARBA" id="ARBA00022801"/>
    </source>
</evidence>
<dbReference type="InterPro" id="IPR048913">
    <property type="entry name" value="BetaGal_gal-bd"/>
</dbReference>
<dbReference type="InterPro" id="IPR031330">
    <property type="entry name" value="Gly_Hdrlase_35_cat"/>
</dbReference>
<evidence type="ECO:0000256" key="7">
    <source>
        <dbReference type="SAM" id="SignalP"/>
    </source>
</evidence>
<dbReference type="Pfam" id="PF01301">
    <property type="entry name" value="Glyco_hydro_35"/>
    <property type="match status" value="1"/>
</dbReference>
<organism evidence="11 12">
    <name type="scientific">Prymnesium parvum</name>
    <name type="common">Toxic golden alga</name>
    <dbReference type="NCBI Taxonomy" id="97485"/>
    <lineage>
        <taxon>Eukaryota</taxon>
        <taxon>Haptista</taxon>
        <taxon>Haptophyta</taxon>
        <taxon>Prymnesiophyceae</taxon>
        <taxon>Prymnesiales</taxon>
        <taxon>Prymnesiaceae</taxon>
        <taxon>Prymnesium</taxon>
    </lineage>
</organism>
<dbReference type="InterPro" id="IPR019801">
    <property type="entry name" value="Glyco_hydro_35_CS"/>
</dbReference>
<gene>
    <name evidence="11" type="ORF">AB1Y20_008075</name>
</gene>
<keyword evidence="12" id="KW-1185">Reference proteome</keyword>
<dbReference type="InterPro" id="IPR017853">
    <property type="entry name" value="GH"/>
</dbReference>
<evidence type="ECO:0000313" key="11">
    <source>
        <dbReference type="EMBL" id="KAL1507226.1"/>
    </source>
</evidence>
<dbReference type="SUPFAM" id="SSF49785">
    <property type="entry name" value="Galactose-binding domain-like"/>
    <property type="match status" value="1"/>
</dbReference>
<dbReference type="SUPFAM" id="SSF51445">
    <property type="entry name" value="(Trans)glycosidases"/>
    <property type="match status" value="1"/>
</dbReference>
<dbReference type="GO" id="GO:0004565">
    <property type="term" value="F:beta-galactosidase activity"/>
    <property type="evidence" value="ECO:0007669"/>
    <property type="project" value="UniProtKB-EC"/>
</dbReference>
<dbReference type="PIRSF" id="PIRSF006336">
    <property type="entry name" value="B-gal"/>
    <property type="match status" value="1"/>
</dbReference>
<dbReference type="InterPro" id="IPR048912">
    <property type="entry name" value="BetaGal1-like_ABD1"/>
</dbReference>
<dbReference type="InterPro" id="IPR008979">
    <property type="entry name" value="Galactose-bd-like_sf"/>
</dbReference>
<dbReference type="EC" id="3.2.1.23" evidence="5"/>
<evidence type="ECO:0000256" key="4">
    <source>
        <dbReference type="PIRSR" id="PIRSR006336-1"/>
    </source>
</evidence>
<protein>
    <recommendedName>
        <fullName evidence="5">Beta-galactosidase</fullName>
        <ecNumber evidence="5">3.2.1.23</ecNumber>
    </recommendedName>
</protein>
<evidence type="ECO:0000313" key="12">
    <source>
        <dbReference type="Proteomes" id="UP001515480"/>
    </source>
</evidence>
<feature type="signal peptide" evidence="7">
    <location>
        <begin position="1"/>
        <end position="18"/>
    </location>
</feature>
<feature type="active site" description="Nucleophile" evidence="4">
    <location>
        <position position="277"/>
    </location>
</feature>
<evidence type="ECO:0000259" key="9">
    <source>
        <dbReference type="Pfam" id="PF21317"/>
    </source>
</evidence>
<dbReference type="PANTHER" id="PTHR23421">
    <property type="entry name" value="BETA-GALACTOSIDASE RELATED"/>
    <property type="match status" value="1"/>
</dbReference>
<proteinExistence type="inferred from homology"/>
<feature type="domain" description="Beta-galactosidase 1-like first all-beta" evidence="9">
    <location>
        <begin position="425"/>
        <end position="519"/>
    </location>
</feature>
<comment type="caution">
    <text evidence="11">The sequence shown here is derived from an EMBL/GenBank/DDBJ whole genome shotgun (WGS) entry which is preliminary data.</text>
</comment>
<dbReference type="Pfam" id="PF21317">
    <property type="entry name" value="BetaGal_ABD_1"/>
    <property type="match status" value="1"/>
</dbReference>
<comment type="similarity">
    <text evidence="1 6">Belongs to the glycosyl hydrolase 35 family.</text>
</comment>
<sequence length="641" mass="69890">MMAVVAALAALAFAPERGWSPPGAPRSFTIEDDRFVKDGLVFPLRSGSLHYFRVPPAYWADRLQRMKALGLNCVTMYVAWNYHEAEEGRVRRLDLVSAFLREAHAQGMLVIFRPGPYICAEWELGGLPAWLLAKRGVRLRTYEPQYIGAVERWWRRLLGVAGAYGYARGGPVVLVQLENEFASYGDCTRVADDARYMNFLLGLAGQYFGGAQLFSTIDGGEGPTAAQLGKGSPWRGDARVLATVDGGLCAQPACYAEKFANQRAFNAAGRSPKMWSELWVGWFTVWGDAQAANKSSAEFFAGVREMVAENASFSLYMAHGGTNFGLWSGANGDQTSEGAASFQPDITSYDYSSPLSEAADHNIGSDGGDLFLAVQRAIGANTSAEQPAIRKVAYGPIPLPESAGMFDALELIGRGKAAVNGTLPSMEELGCWYGLVLYELAGEAFAATRMDFSSRSLHDRVQVFVDGVEVGSAYRAHCPQVVATPSGRRMQLLVENMGRVNYGAGALYDFKGLLTAPPVEGNWTATCIPLQTDHVRALRFTKGERVAGAPYGPIFRRGSLRLDGKAADTFLDTKGFSKGFIWVNGHLLGRYWETAGPQHTLYLPAPFLHTGENEIIVLDLHGAETDELVSTSAPRYHREQP</sequence>
<evidence type="ECO:0000256" key="1">
    <source>
        <dbReference type="ARBA" id="ARBA00009809"/>
    </source>
</evidence>
<keyword evidence="7" id="KW-0732">Signal</keyword>
<dbReference type="EMBL" id="JBGBPQ010000018">
    <property type="protein sequence ID" value="KAL1507226.1"/>
    <property type="molecule type" value="Genomic_DNA"/>
</dbReference>
<evidence type="ECO:0000259" key="8">
    <source>
        <dbReference type="Pfam" id="PF01301"/>
    </source>
</evidence>
<dbReference type="GO" id="GO:0005975">
    <property type="term" value="P:carbohydrate metabolic process"/>
    <property type="evidence" value="ECO:0007669"/>
    <property type="project" value="InterPro"/>
</dbReference>
<accession>A0AB34ISN6</accession>
<dbReference type="Gene3D" id="3.20.20.80">
    <property type="entry name" value="Glycosidases"/>
    <property type="match status" value="1"/>
</dbReference>
<dbReference type="PRINTS" id="PR00742">
    <property type="entry name" value="GLHYDRLASE35"/>
</dbReference>
<keyword evidence="3 5" id="KW-0326">Glycosidase</keyword>
<dbReference type="Pfam" id="PF21467">
    <property type="entry name" value="BetaGal_gal-bd"/>
    <property type="match status" value="1"/>
</dbReference>
<dbReference type="InterPro" id="IPR001944">
    <property type="entry name" value="Glycoside_Hdrlase_35"/>
</dbReference>
<reference evidence="11 12" key="1">
    <citation type="journal article" date="2024" name="Science">
        <title>Giant polyketide synthase enzymes in the biosynthesis of giant marine polyether toxins.</title>
        <authorList>
            <person name="Fallon T.R."/>
            <person name="Shende V.V."/>
            <person name="Wierzbicki I.H."/>
            <person name="Pendleton A.L."/>
            <person name="Watervoot N.F."/>
            <person name="Auber R.P."/>
            <person name="Gonzalez D.J."/>
            <person name="Wisecaver J.H."/>
            <person name="Moore B.S."/>
        </authorList>
    </citation>
    <scope>NUCLEOTIDE SEQUENCE [LARGE SCALE GENOMIC DNA]</scope>
    <source>
        <strain evidence="11 12">12B1</strain>
    </source>
</reference>
<dbReference type="InterPro" id="IPR026283">
    <property type="entry name" value="B-gal_1-like"/>
</dbReference>
<dbReference type="PROSITE" id="PS01182">
    <property type="entry name" value="GLYCOSYL_HYDROL_F35"/>
    <property type="match status" value="1"/>
</dbReference>
<evidence type="ECO:0000259" key="10">
    <source>
        <dbReference type="Pfam" id="PF21467"/>
    </source>
</evidence>
<name>A0AB34ISN6_PRYPA</name>
<feature type="active site" description="Proton donor" evidence="4">
    <location>
        <position position="180"/>
    </location>
</feature>
<feature type="chain" id="PRO_5044258465" description="Beta-galactosidase" evidence="7">
    <location>
        <begin position="19"/>
        <end position="641"/>
    </location>
</feature>
<dbReference type="Gene3D" id="2.60.120.260">
    <property type="entry name" value="Galactose-binding domain-like"/>
    <property type="match status" value="2"/>
</dbReference>
<feature type="domain" description="Glycoside hydrolase 35 catalytic" evidence="8">
    <location>
        <begin position="35"/>
        <end position="360"/>
    </location>
</feature>
<keyword evidence="2 5" id="KW-0378">Hydrolase</keyword>
<dbReference type="Proteomes" id="UP001515480">
    <property type="component" value="Unassembled WGS sequence"/>
</dbReference>
<evidence type="ECO:0000256" key="5">
    <source>
        <dbReference type="RuleBase" id="RU000675"/>
    </source>
</evidence>
<comment type="catalytic activity">
    <reaction evidence="5">
        <text>Hydrolysis of terminal non-reducing beta-D-galactose residues in beta-D-galactosides.</text>
        <dbReference type="EC" id="3.2.1.23"/>
    </reaction>
</comment>
<feature type="domain" description="Beta-galactosidase galactose-binding" evidence="10">
    <location>
        <begin position="553"/>
        <end position="613"/>
    </location>
</feature>